<evidence type="ECO:0000259" key="3">
    <source>
        <dbReference type="PROSITE" id="PS51425"/>
    </source>
</evidence>
<feature type="coiled-coil region" evidence="1">
    <location>
        <begin position="310"/>
        <end position="358"/>
    </location>
</feature>
<evidence type="ECO:0000313" key="5">
    <source>
        <dbReference type="Proteomes" id="UP000697127"/>
    </source>
</evidence>
<protein>
    <recommendedName>
        <fullName evidence="3">SCD domain-containing protein</fullName>
    </recommendedName>
</protein>
<feature type="compositionally biased region" description="Acidic residues" evidence="2">
    <location>
        <begin position="1213"/>
        <end position="1228"/>
    </location>
</feature>
<sequence>MPTGKSKANHLRRSARQQAIVNDASIVIDDDSEHEISQSQSQILNKTTRNKKNNRNRRLIQSEDEESVDEEIEEEIEESAEEVNEEDNYIPATNKKKAKPQQKTNKRQKKQKHSNIHTSKELVSNIDDVENYVENPIFESLSSNAYLPSNLAQSWIDDFTTEDLNTKFDALKDFVNFILRCSGCIVQLNRHDVTNTENAKETVNEIQTLFARQKYHEFPMMYAPVNNKDWKEFPENAVSFISEIIVIAGETGILYEEDGEFVELLLEWISAMSTSNIRALRYVSTLFGLTIQSVLCKISVNISKFIDKFLRQLKKENDSLKSLVEHKKSANRQLKRQVDSANERIKVIENNLEMYKKQKKAIDSYVSDFFNTLFVHRYRDVAYEIRLKCVNYLGNWMDEYPEMFFESSYLRYLGWLLTDQDSNIRSEIFKVLIRLYKKRSTVAALRQFTSYFKNKLIEIVIYETDFNARSNCLLLLTEIIEKGYLNDDDIIQVTSLIFVDDEDLIYPYQGSKLNPGKFLKELAKFVSKVEILNNSVIIERDDIELDTLNETLPLDCKKLIKIKSLLNILFDSYEYYQTNYSTAKVKNKVSNSKLEKITNIFQYLYHLKNYNDGNEMFELLISYVNFDFSAYEISEEIRESIELDSKTQSLLLNLISAASLIYIQGHDNQFYRSLFPQTRTKNVVVSNKDNNYYILKLLSKLSDLCYYFHDDIEKISILVNLTGNLLKFENIDLKNRGLVDTISQFLRFFLVINFPLCSQNRENSKFFDSITYQYINFFKLLLIEETNLISIIDSIFTELSVIIDSKIDDKLLTVIESINKLYILSHCPYISTKCVKEFNKTLPIYCNSLLYQLDSTSTYISSNDVIELSLSNRDDISSFLHISNHYINKALLQIYEDKLHHSNEDIENIMHANLDTINAINVIQKSLSLLIQPNEVKLNMDMVHEIAVTYLNNIICISAFKAEIGSLVKDSNSDEENLELNQIHTLRSHINKIIQQQLMKLFCVREFQLSELLGTDTDLERDAEEDVNFSSYSVKNIVEFDNGEKEDDDNDDSEDEDSENNSQKRTEMMLKKKEKYEILLCEIASKLTLCCSLELIDEENDRKAIIQRITLNSQLLGDMYKKVLHAVGILVNYEPTNEIATITTKSVKQQSILNSHGIVTRKKRKLIEEDEESENEDTDNRSEEDEEDDRDGGEDVDDPIESDSELEDGKIENEEEVEFSEIEDDDSILDSSNQNKAKRIHTASSEISSFASSFPYTQ</sequence>
<feature type="compositionally biased region" description="Acidic residues" evidence="2">
    <location>
        <begin position="1168"/>
        <end position="1206"/>
    </location>
</feature>
<feature type="region of interest" description="Disordered" evidence="2">
    <location>
        <begin position="32"/>
        <end position="121"/>
    </location>
</feature>
<dbReference type="PROSITE" id="PS51425">
    <property type="entry name" value="SCD"/>
    <property type="match status" value="1"/>
</dbReference>
<feature type="compositionally biased region" description="Acidic residues" evidence="2">
    <location>
        <begin position="62"/>
        <end position="88"/>
    </location>
</feature>
<proteinExistence type="predicted"/>
<feature type="region of interest" description="Disordered" evidence="2">
    <location>
        <begin position="1041"/>
        <end position="1066"/>
    </location>
</feature>
<feature type="compositionally biased region" description="Low complexity" evidence="2">
    <location>
        <begin position="37"/>
        <end position="47"/>
    </location>
</feature>
<dbReference type="PANTHER" id="PTHR11199:SF0">
    <property type="entry name" value="LD34181P-RELATED"/>
    <property type="match status" value="1"/>
</dbReference>
<dbReference type="SUPFAM" id="SSF48371">
    <property type="entry name" value="ARM repeat"/>
    <property type="match status" value="1"/>
</dbReference>
<evidence type="ECO:0000256" key="1">
    <source>
        <dbReference type="SAM" id="Coils"/>
    </source>
</evidence>
<name>A0A9P6WK34_9ASCO</name>
<dbReference type="InterPro" id="IPR013721">
    <property type="entry name" value="STAG"/>
</dbReference>
<gene>
    <name evidence="4" type="ORF">C6P40_002662</name>
</gene>
<dbReference type="OrthoDB" id="498590at2759"/>
<reference evidence="4" key="1">
    <citation type="submission" date="2020-11" db="EMBL/GenBank/DDBJ databases">
        <title>Kefir isolates.</title>
        <authorList>
            <person name="Marcisauskas S."/>
            <person name="Kim Y."/>
            <person name="Blasche S."/>
        </authorList>
    </citation>
    <scope>NUCLEOTIDE SEQUENCE</scope>
    <source>
        <strain evidence="4">Olga-1</strain>
    </source>
</reference>
<feature type="compositionally biased region" description="Basic residues" evidence="2">
    <location>
        <begin position="48"/>
        <end position="58"/>
    </location>
</feature>
<feature type="region of interest" description="Disordered" evidence="2">
    <location>
        <begin position="1164"/>
        <end position="1234"/>
    </location>
</feature>
<dbReference type="GO" id="GO:0000785">
    <property type="term" value="C:chromatin"/>
    <property type="evidence" value="ECO:0007669"/>
    <property type="project" value="TreeGrafter"/>
</dbReference>
<dbReference type="InterPro" id="IPR039662">
    <property type="entry name" value="Cohesin_Scc3/SA"/>
</dbReference>
<dbReference type="InterPro" id="IPR016024">
    <property type="entry name" value="ARM-type_fold"/>
</dbReference>
<evidence type="ECO:0000256" key="2">
    <source>
        <dbReference type="SAM" id="MobiDB-lite"/>
    </source>
</evidence>
<accession>A0A9P6WK34</accession>
<dbReference type="GO" id="GO:0008278">
    <property type="term" value="C:cohesin complex"/>
    <property type="evidence" value="ECO:0007669"/>
    <property type="project" value="TreeGrafter"/>
</dbReference>
<evidence type="ECO:0000313" key="4">
    <source>
        <dbReference type="EMBL" id="KAG0687203.1"/>
    </source>
</evidence>
<comment type="caution">
    <text evidence="4">The sequence shown here is derived from an EMBL/GenBank/DDBJ whole genome shotgun (WGS) entry which is preliminary data.</text>
</comment>
<dbReference type="AlphaFoldDB" id="A0A9P6WK34"/>
<keyword evidence="1" id="KW-0175">Coiled coil</keyword>
<dbReference type="Pfam" id="PF21581">
    <property type="entry name" value="SCD"/>
    <property type="match status" value="1"/>
</dbReference>
<dbReference type="Proteomes" id="UP000697127">
    <property type="component" value="Unassembled WGS sequence"/>
</dbReference>
<feature type="compositionally biased region" description="Basic residues" evidence="2">
    <location>
        <begin position="94"/>
        <end position="115"/>
    </location>
</feature>
<dbReference type="PANTHER" id="PTHR11199">
    <property type="entry name" value="STROMAL ANTIGEN"/>
    <property type="match status" value="1"/>
</dbReference>
<dbReference type="GO" id="GO:0007062">
    <property type="term" value="P:sister chromatid cohesion"/>
    <property type="evidence" value="ECO:0007669"/>
    <property type="project" value="UniProtKB-ARBA"/>
</dbReference>
<dbReference type="InterPro" id="IPR020839">
    <property type="entry name" value="SCD"/>
</dbReference>
<keyword evidence="5" id="KW-1185">Reference proteome</keyword>
<feature type="domain" description="SCD" evidence="3">
    <location>
        <begin position="374"/>
        <end position="459"/>
    </location>
</feature>
<dbReference type="GO" id="GO:0003682">
    <property type="term" value="F:chromatin binding"/>
    <property type="evidence" value="ECO:0007669"/>
    <property type="project" value="TreeGrafter"/>
</dbReference>
<dbReference type="EMBL" id="PUHW01000299">
    <property type="protein sequence ID" value="KAG0687203.1"/>
    <property type="molecule type" value="Genomic_DNA"/>
</dbReference>
<dbReference type="GO" id="GO:0005634">
    <property type="term" value="C:nucleus"/>
    <property type="evidence" value="ECO:0007669"/>
    <property type="project" value="TreeGrafter"/>
</dbReference>
<dbReference type="Pfam" id="PF08514">
    <property type="entry name" value="STAG"/>
    <property type="match status" value="1"/>
</dbReference>
<feature type="compositionally biased region" description="Acidic residues" evidence="2">
    <location>
        <begin position="1044"/>
        <end position="1059"/>
    </location>
</feature>
<organism evidence="4 5">
    <name type="scientific">Pichia californica</name>
    <dbReference type="NCBI Taxonomy" id="460514"/>
    <lineage>
        <taxon>Eukaryota</taxon>
        <taxon>Fungi</taxon>
        <taxon>Dikarya</taxon>
        <taxon>Ascomycota</taxon>
        <taxon>Saccharomycotina</taxon>
        <taxon>Pichiomycetes</taxon>
        <taxon>Pichiales</taxon>
        <taxon>Pichiaceae</taxon>
        <taxon>Pichia</taxon>
    </lineage>
</organism>